<dbReference type="InterPro" id="IPR013151">
    <property type="entry name" value="Immunoglobulin_dom"/>
</dbReference>
<evidence type="ECO:0000256" key="7">
    <source>
        <dbReference type="ARBA" id="ARBA00023136"/>
    </source>
</evidence>
<evidence type="ECO:0000256" key="5">
    <source>
        <dbReference type="ARBA" id="ARBA00022737"/>
    </source>
</evidence>
<dbReference type="InterPro" id="IPR007110">
    <property type="entry name" value="Ig-like_dom"/>
</dbReference>
<evidence type="ECO:0000256" key="12">
    <source>
        <dbReference type="ARBA" id="ARBA00037995"/>
    </source>
</evidence>
<dbReference type="FunCoup" id="A0A6I8N001">
    <property type="interactions" value="211"/>
</dbReference>
<protein>
    <submittedName>
        <fullName evidence="15">Opioid binding protein/cell adhesion molecule like</fullName>
    </submittedName>
</protein>
<comment type="subcellular location">
    <subcellularLocation>
        <location evidence="1">Cell membrane</location>
        <topology evidence="1">Lipid-anchor</topology>
        <topology evidence="1">GPI-anchor</topology>
    </subcellularLocation>
</comment>
<dbReference type="Pfam" id="PF13927">
    <property type="entry name" value="Ig_3"/>
    <property type="match status" value="1"/>
</dbReference>
<keyword evidence="3" id="KW-0336">GPI-anchor</keyword>
<dbReference type="FunFam" id="2.60.40.10:FF:000305">
    <property type="entry name" value="neurotrimin isoform X2"/>
    <property type="match status" value="1"/>
</dbReference>
<reference evidence="15" key="3">
    <citation type="submission" date="2025-09" db="UniProtKB">
        <authorList>
            <consortium name="Ensembl"/>
        </authorList>
    </citation>
    <scope>IDENTIFICATION</scope>
    <source>
        <strain evidence="15">Glennie</strain>
    </source>
</reference>
<evidence type="ECO:0000259" key="14">
    <source>
        <dbReference type="PROSITE" id="PS50835"/>
    </source>
</evidence>
<accession>A0A6I8N001</accession>
<keyword evidence="16" id="KW-1185">Reference proteome</keyword>
<gene>
    <name evidence="15" type="primary">OPCML</name>
</gene>
<dbReference type="SUPFAM" id="SSF48726">
    <property type="entry name" value="Immunoglobulin"/>
    <property type="match status" value="3"/>
</dbReference>
<feature type="domain" description="Ig-like" evidence="14">
    <location>
        <begin position="12"/>
        <end position="103"/>
    </location>
</feature>
<dbReference type="Bgee" id="ENSOANG00000040181">
    <property type="expression patterns" value="Expressed in brain and 3 other cell types or tissues"/>
</dbReference>
<proteinExistence type="inferred from homology"/>
<reference evidence="15" key="2">
    <citation type="submission" date="2025-08" db="UniProtKB">
        <authorList>
            <consortium name="Ensembl"/>
        </authorList>
    </citation>
    <scope>IDENTIFICATION</scope>
    <source>
        <strain evidence="15">Glennie</strain>
    </source>
</reference>
<dbReference type="PANTHER" id="PTHR42757">
    <property type="entry name" value="IGLON FAMILY OF IMMUNOGLOBULIN SUPERFAMILY-RELATED"/>
    <property type="match status" value="1"/>
</dbReference>
<dbReference type="SMART" id="SM00409">
    <property type="entry name" value="IG"/>
    <property type="match status" value="3"/>
</dbReference>
<feature type="signal peptide" evidence="13">
    <location>
        <begin position="1"/>
        <end position="29"/>
    </location>
</feature>
<dbReference type="Pfam" id="PF07686">
    <property type="entry name" value="V-set"/>
    <property type="match status" value="1"/>
</dbReference>
<keyword evidence="6" id="KW-0130">Cell adhesion</keyword>
<keyword evidence="4 13" id="KW-0732">Signal</keyword>
<evidence type="ECO:0000313" key="16">
    <source>
        <dbReference type="Proteomes" id="UP000002279"/>
    </source>
</evidence>
<reference evidence="15 16" key="1">
    <citation type="journal article" date="2008" name="Nature">
        <title>Genome analysis of the platypus reveals unique signatures of evolution.</title>
        <authorList>
            <person name="Warren W.C."/>
            <person name="Hillier L.W."/>
            <person name="Marshall Graves J.A."/>
            <person name="Birney E."/>
            <person name="Ponting C.P."/>
            <person name="Grutzner F."/>
            <person name="Belov K."/>
            <person name="Miller W."/>
            <person name="Clarke L."/>
            <person name="Chinwalla A.T."/>
            <person name="Yang S.P."/>
            <person name="Heger A."/>
            <person name="Locke D.P."/>
            <person name="Miethke P."/>
            <person name="Waters P.D."/>
            <person name="Veyrunes F."/>
            <person name="Fulton L."/>
            <person name="Fulton B."/>
            <person name="Graves T."/>
            <person name="Wallis J."/>
            <person name="Puente X.S."/>
            <person name="Lopez-Otin C."/>
            <person name="Ordonez G.R."/>
            <person name="Eichler E.E."/>
            <person name="Chen L."/>
            <person name="Cheng Z."/>
            <person name="Deakin J.E."/>
            <person name="Alsop A."/>
            <person name="Thompson K."/>
            <person name="Kirby P."/>
            <person name="Papenfuss A.T."/>
            <person name="Wakefield M.J."/>
            <person name="Olender T."/>
            <person name="Lancet D."/>
            <person name="Huttley G.A."/>
            <person name="Smit A.F."/>
            <person name="Pask A."/>
            <person name="Temple-Smith P."/>
            <person name="Batzer M.A."/>
            <person name="Walker J.A."/>
            <person name="Konkel M.K."/>
            <person name="Harris R.S."/>
            <person name="Whittington C.M."/>
            <person name="Wong E.S."/>
            <person name="Gemmell N.J."/>
            <person name="Buschiazzo E."/>
            <person name="Vargas Jentzsch I.M."/>
            <person name="Merkel A."/>
            <person name="Schmitz J."/>
            <person name="Zemann A."/>
            <person name="Churakov G."/>
            <person name="Kriegs J.O."/>
            <person name="Brosius J."/>
            <person name="Murchison E.P."/>
            <person name="Sachidanandam R."/>
            <person name="Smith C."/>
            <person name="Hannon G.J."/>
            <person name="Tsend-Ayush E."/>
            <person name="McMillan D."/>
            <person name="Attenborough R."/>
            <person name="Rens W."/>
            <person name="Ferguson-Smith M."/>
            <person name="Lefevre C.M."/>
            <person name="Sharp J.A."/>
            <person name="Nicholas K.R."/>
            <person name="Ray D.A."/>
            <person name="Kube M."/>
            <person name="Reinhardt R."/>
            <person name="Pringle T.H."/>
            <person name="Taylor J."/>
            <person name="Jones R.C."/>
            <person name="Nixon B."/>
            <person name="Dacheux J.L."/>
            <person name="Niwa H."/>
            <person name="Sekita Y."/>
            <person name="Huang X."/>
            <person name="Stark A."/>
            <person name="Kheradpour P."/>
            <person name="Kellis M."/>
            <person name="Flicek P."/>
            <person name="Chen Y."/>
            <person name="Webber C."/>
            <person name="Hardison R."/>
            <person name="Nelson J."/>
            <person name="Hallsworth-Pepin K."/>
            <person name="Delehaunty K."/>
            <person name="Markovic C."/>
            <person name="Minx P."/>
            <person name="Feng Y."/>
            <person name="Kremitzki C."/>
            <person name="Mitreva M."/>
            <person name="Glasscock J."/>
            <person name="Wylie T."/>
            <person name="Wohldmann P."/>
            <person name="Thiru P."/>
            <person name="Nhan M.N."/>
            <person name="Pohl C.S."/>
            <person name="Smith S.M."/>
            <person name="Hou S."/>
            <person name="Nefedov M."/>
            <person name="de Jong P.J."/>
            <person name="Renfree M.B."/>
            <person name="Mardis E.R."/>
            <person name="Wilson R.K."/>
        </authorList>
    </citation>
    <scope>NUCLEOTIDE SEQUENCE [LARGE SCALE GENOMIC DNA]</scope>
    <source>
        <strain evidence="15 16">Glennie</strain>
    </source>
</reference>
<evidence type="ECO:0000256" key="13">
    <source>
        <dbReference type="SAM" id="SignalP"/>
    </source>
</evidence>
<feature type="chain" id="PRO_5026162301" evidence="13">
    <location>
        <begin position="30"/>
        <end position="319"/>
    </location>
</feature>
<feature type="domain" description="Ig-like" evidence="14">
    <location>
        <begin position="111"/>
        <end position="193"/>
    </location>
</feature>
<feature type="domain" description="Ig-like" evidence="14">
    <location>
        <begin position="197"/>
        <end position="284"/>
    </location>
</feature>
<dbReference type="FunFam" id="2.60.40.10:FF:000113">
    <property type="entry name" value="Opioid-binding protein/cell adhesion molecule"/>
    <property type="match status" value="1"/>
</dbReference>
<dbReference type="SMART" id="SM00406">
    <property type="entry name" value="IGv"/>
    <property type="match status" value="2"/>
</dbReference>
<dbReference type="InterPro" id="IPR013783">
    <property type="entry name" value="Ig-like_fold"/>
</dbReference>
<organism evidence="15 16">
    <name type="scientific">Ornithorhynchus anatinus</name>
    <name type="common">Duckbill platypus</name>
    <dbReference type="NCBI Taxonomy" id="9258"/>
    <lineage>
        <taxon>Eukaryota</taxon>
        <taxon>Metazoa</taxon>
        <taxon>Chordata</taxon>
        <taxon>Craniata</taxon>
        <taxon>Vertebrata</taxon>
        <taxon>Euteleostomi</taxon>
        <taxon>Mammalia</taxon>
        <taxon>Monotremata</taxon>
        <taxon>Ornithorhynchidae</taxon>
        <taxon>Ornithorhynchus</taxon>
    </lineage>
</organism>
<dbReference type="GO" id="GO:0098552">
    <property type="term" value="C:side of membrane"/>
    <property type="evidence" value="ECO:0007669"/>
    <property type="project" value="UniProtKB-KW"/>
</dbReference>
<dbReference type="InterPro" id="IPR003599">
    <property type="entry name" value="Ig_sub"/>
</dbReference>
<keyword evidence="5" id="KW-0677">Repeat</keyword>
<dbReference type="FunFam" id="2.60.40.10:FF:000013">
    <property type="entry name" value="cell adhesion molecule 1 isoform X1"/>
    <property type="match status" value="1"/>
</dbReference>
<dbReference type="InParanoid" id="A0A6I8N001"/>
<dbReference type="PANTHER" id="PTHR42757:SF17">
    <property type="entry name" value="OPIOID-BINDING PROTEIN_CELL ADHESION MOLECULE"/>
    <property type="match status" value="1"/>
</dbReference>
<evidence type="ECO:0000256" key="3">
    <source>
        <dbReference type="ARBA" id="ARBA00022622"/>
    </source>
</evidence>
<keyword evidence="10" id="KW-0449">Lipoprotein</keyword>
<comment type="similarity">
    <text evidence="12">Belongs to the immunoglobulin superfamily. IgLON family.</text>
</comment>
<dbReference type="InterPro" id="IPR050876">
    <property type="entry name" value="IgLON_domain"/>
</dbReference>
<dbReference type="PROSITE" id="PS50835">
    <property type="entry name" value="IG_LIKE"/>
    <property type="match status" value="3"/>
</dbReference>
<evidence type="ECO:0000256" key="6">
    <source>
        <dbReference type="ARBA" id="ARBA00022889"/>
    </source>
</evidence>
<evidence type="ECO:0000256" key="8">
    <source>
        <dbReference type="ARBA" id="ARBA00023157"/>
    </source>
</evidence>
<evidence type="ECO:0000256" key="10">
    <source>
        <dbReference type="ARBA" id="ARBA00023288"/>
    </source>
</evidence>
<keyword evidence="9" id="KW-0325">Glycoprotein</keyword>
<dbReference type="Gene3D" id="2.60.40.10">
    <property type="entry name" value="Immunoglobulins"/>
    <property type="match status" value="3"/>
</dbReference>
<evidence type="ECO:0000256" key="1">
    <source>
        <dbReference type="ARBA" id="ARBA00004609"/>
    </source>
</evidence>
<dbReference type="GO" id="GO:0007155">
    <property type="term" value="P:cell adhesion"/>
    <property type="evidence" value="ECO:0007669"/>
    <property type="project" value="UniProtKB-KW"/>
</dbReference>
<dbReference type="InterPro" id="IPR036179">
    <property type="entry name" value="Ig-like_dom_sf"/>
</dbReference>
<evidence type="ECO:0000256" key="2">
    <source>
        <dbReference type="ARBA" id="ARBA00022475"/>
    </source>
</evidence>
<name>A0A6I8N001_ORNAN</name>
<evidence type="ECO:0000256" key="11">
    <source>
        <dbReference type="ARBA" id="ARBA00023319"/>
    </source>
</evidence>
<keyword evidence="7" id="KW-0472">Membrane</keyword>
<dbReference type="InterPro" id="IPR013106">
    <property type="entry name" value="Ig_V-set"/>
</dbReference>
<dbReference type="Pfam" id="PF00047">
    <property type="entry name" value="ig"/>
    <property type="match status" value="1"/>
</dbReference>
<evidence type="ECO:0000256" key="4">
    <source>
        <dbReference type="ARBA" id="ARBA00022729"/>
    </source>
</evidence>
<keyword evidence="2" id="KW-1003">Cell membrane</keyword>
<evidence type="ECO:0000256" key="9">
    <source>
        <dbReference type="ARBA" id="ARBA00023180"/>
    </source>
</evidence>
<dbReference type="OMA" id="TFKCIVV"/>
<keyword evidence="8" id="KW-1015">Disulfide bond</keyword>
<dbReference type="Proteomes" id="UP000002279">
    <property type="component" value="Chromosome 11"/>
</dbReference>
<dbReference type="GO" id="GO:0005886">
    <property type="term" value="C:plasma membrane"/>
    <property type="evidence" value="ECO:0007669"/>
    <property type="project" value="UniProtKB-SubCell"/>
</dbReference>
<dbReference type="Ensembl" id="ENSOANT00000060633.1">
    <property type="protein sequence ID" value="ENSOANP00000034226.1"/>
    <property type="gene ID" value="ENSOANG00000040181.1"/>
</dbReference>
<dbReference type="InterPro" id="IPR003598">
    <property type="entry name" value="Ig_sub2"/>
</dbReference>
<dbReference type="SMART" id="SM00408">
    <property type="entry name" value="IGc2"/>
    <property type="match status" value="3"/>
</dbReference>
<sequence length="319" mass="34993">SSSLIGWTCFTPTLVLTPLVLFLMGVSLSLPCRCTVDDRVTRVAWLNRSTILYAGNDKWSIDPRVVILSNTKTQYSILIRNVDVYDEGPYTCSVQTDNHPKTSRVHLIVSPQIMNISSDITVNEGSSVTLLCLAIGRPEPTVTWRHLSIKGRGFVSEDEYLEISGITREQSGEYECSALNDVAAPDVRRVKITVNYPPYISNAKNTGVSLGQKGILSCEASAVPLADFQWFKEETRLATGLDGVRIENKGRMSTLTFFNVSEKDYGNYTCVATNKLGNTNASITLYGPGAVIDGVSSASRALACLWLSGTLFAHFLIKF</sequence>
<evidence type="ECO:0000313" key="15">
    <source>
        <dbReference type="Ensembl" id="ENSOANP00000034226.1"/>
    </source>
</evidence>
<keyword evidence="11" id="KW-0393">Immunoglobulin domain</keyword>
<dbReference type="AlphaFoldDB" id="A0A6I8N001"/>
<dbReference type="GeneTree" id="ENSGT00940000160304"/>